<dbReference type="EMBL" id="CAJVQB010008791">
    <property type="protein sequence ID" value="CAG8723163.1"/>
    <property type="molecule type" value="Genomic_DNA"/>
</dbReference>
<dbReference type="Proteomes" id="UP000789901">
    <property type="component" value="Unassembled WGS sequence"/>
</dbReference>
<protein>
    <submittedName>
        <fullName evidence="1">10378_t:CDS:1</fullName>
    </submittedName>
</protein>
<organism evidence="1 2">
    <name type="scientific">Gigaspora margarita</name>
    <dbReference type="NCBI Taxonomy" id="4874"/>
    <lineage>
        <taxon>Eukaryota</taxon>
        <taxon>Fungi</taxon>
        <taxon>Fungi incertae sedis</taxon>
        <taxon>Mucoromycota</taxon>
        <taxon>Glomeromycotina</taxon>
        <taxon>Glomeromycetes</taxon>
        <taxon>Diversisporales</taxon>
        <taxon>Gigasporaceae</taxon>
        <taxon>Gigaspora</taxon>
    </lineage>
</organism>
<reference evidence="1 2" key="1">
    <citation type="submission" date="2021-06" db="EMBL/GenBank/DDBJ databases">
        <authorList>
            <person name="Kallberg Y."/>
            <person name="Tangrot J."/>
            <person name="Rosling A."/>
        </authorList>
    </citation>
    <scope>NUCLEOTIDE SEQUENCE [LARGE SCALE GENOMIC DNA]</scope>
    <source>
        <strain evidence="1 2">120-4 pot B 10/14</strain>
    </source>
</reference>
<gene>
    <name evidence="1" type="ORF">GMARGA_LOCUS13698</name>
</gene>
<proteinExistence type="predicted"/>
<name>A0ABN7V320_GIGMA</name>
<sequence>MHDLAEMPFLSFPNLISSDTIITEPTEIKEKIKEHFTLWTKPNPTNNHHWETWKEEYAPRSDIQAD</sequence>
<accession>A0ABN7V320</accession>
<feature type="non-terminal residue" evidence="1">
    <location>
        <position position="66"/>
    </location>
</feature>
<evidence type="ECO:0000313" key="1">
    <source>
        <dbReference type="EMBL" id="CAG8723163.1"/>
    </source>
</evidence>
<keyword evidence="2" id="KW-1185">Reference proteome</keyword>
<comment type="caution">
    <text evidence="1">The sequence shown here is derived from an EMBL/GenBank/DDBJ whole genome shotgun (WGS) entry which is preliminary data.</text>
</comment>
<evidence type="ECO:0000313" key="2">
    <source>
        <dbReference type="Proteomes" id="UP000789901"/>
    </source>
</evidence>